<dbReference type="AlphaFoldDB" id="A0A812TQR0"/>
<gene>
    <name evidence="2" type="primary">Ccdc65</name>
    <name evidence="2" type="ORF">SNAT2548_LOCUS30527</name>
</gene>
<evidence type="ECO:0000313" key="3">
    <source>
        <dbReference type="Proteomes" id="UP000604046"/>
    </source>
</evidence>
<keyword evidence="1" id="KW-0812">Transmembrane</keyword>
<name>A0A812TQR0_9DINO</name>
<proteinExistence type="predicted"/>
<dbReference type="InterPro" id="IPR036249">
    <property type="entry name" value="Thioredoxin-like_sf"/>
</dbReference>
<feature type="transmembrane region" description="Helical" evidence="1">
    <location>
        <begin position="351"/>
        <end position="370"/>
    </location>
</feature>
<evidence type="ECO:0000313" key="2">
    <source>
        <dbReference type="EMBL" id="CAE7544256.1"/>
    </source>
</evidence>
<accession>A0A812TQR0</accession>
<feature type="transmembrane region" description="Helical" evidence="1">
    <location>
        <begin position="489"/>
        <end position="509"/>
    </location>
</feature>
<dbReference type="SUPFAM" id="SSF52833">
    <property type="entry name" value="Thioredoxin-like"/>
    <property type="match status" value="1"/>
</dbReference>
<comment type="caution">
    <text evidence="2">The sequence shown here is derived from an EMBL/GenBank/DDBJ whole genome shotgun (WGS) entry which is preliminary data.</text>
</comment>
<keyword evidence="1" id="KW-1133">Transmembrane helix</keyword>
<reference evidence="2" key="1">
    <citation type="submission" date="2021-02" db="EMBL/GenBank/DDBJ databases">
        <authorList>
            <person name="Dougan E. K."/>
            <person name="Rhodes N."/>
            <person name="Thang M."/>
            <person name="Chan C."/>
        </authorList>
    </citation>
    <scope>NUCLEOTIDE SEQUENCE</scope>
</reference>
<keyword evidence="3" id="KW-1185">Reference proteome</keyword>
<evidence type="ECO:0000256" key="1">
    <source>
        <dbReference type="SAM" id="Phobius"/>
    </source>
</evidence>
<feature type="transmembrane region" description="Helical" evidence="1">
    <location>
        <begin position="71"/>
        <end position="87"/>
    </location>
</feature>
<organism evidence="2 3">
    <name type="scientific">Symbiodinium natans</name>
    <dbReference type="NCBI Taxonomy" id="878477"/>
    <lineage>
        <taxon>Eukaryota</taxon>
        <taxon>Sar</taxon>
        <taxon>Alveolata</taxon>
        <taxon>Dinophyceae</taxon>
        <taxon>Suessiales</taxon>
        <taxon>Symbiodiniaceae</taxon>
        <taxon>Symbiodinium</taxon>
    </lineage>
</organism>
<dbReference type="EMBL" id="CAJNDS010002611">
    <property type="protein sequence ID" value="CAE7544256.1"/>
    <property type="molecule type" value="Genomic_DNA"/>
</dbReference>
<sequence length="547" mass="62708">MSLVTEVFSEAELQALCSSHKGLTTLLLWAPWHAPSVHLIKVLEAIAGEQKNACFAKVDIVDLPIKLTEELLVTAAIIIALVFLWTYRANLMLALTGDSKLHGSFLDCVWCCCFQCCGLCTGEWTGCFTMMPCCPPRWRRQNLVRMVGKQLGLSNYTVELRNLVVGDLPFDGRADIFLSVECSSNPAMKTSVAEDRQAKVIHYPEVLTVRLRHCFLEENVRISVFRLNVVGSEELCTITVGAMNIIDWARNPSERMKRFQLKSVDHGNLDRETPAWLLVEFGEPIEVRDLDNVRSVDTIRTTTSDMTRFTQRSVAEYKHTYYLLDSAGHAIDEPFEEDLAEVRRMRTNVKYLFHVWNVLTLLFLLCYAAFRSYVWSCYRRFEWLTMAVLNNATIPTHFPLSFHAMESIGADCQAEVSGTGLQGVPCRPSIGQVNMLCQGSQYLDSLHQPWPVAYSGYEWEEHLFGSSHVGLRCMEGICSVRQWVVEREYLLLGIILGAIIFNCLLRWTCEHRIQTLKARKLRERQQESIEFRRGKRPQNQNFYANWF</sequence>
<protein>
    <submittedName>
        <fullName evidence="2">Ccdc65 protein</fullName>
    </submittedName>
</protein>
<keyword evidence="1" id="KW-0472">Membrane</keyword>
<dbReference type="OrthoDB" id="419496at2759"/>
<dbReference type="Proteomes" id="UP000604046">
    <property type="component" value="Unassembled WGS sequence"/>
</dbReference>